<keyword evidence="3" id="KW-1185">Reference proteome</keyword>
<dbReference type="Pfam" id="PF19594">
    <property type="entry name" value="DUF6099"/>
    <property type="match status" value="1"/>
</dbReference>
<organism evidence="2">
    <name type="scientific">Streptantibioticus silvisoli</name>
    <dbReference type="NCBI Taxonomy" id="2705255"/>
    <lineage>
        <taxon>Bacteria</taxon>
        <taxon>Bacillati</taxon>
        <taxon>Actinomycetota</taxon>
        <taxon>Actinomycetes</taxon>
        <taxon>Kitasatosporales</taxon>
        <taxon>Streptomycetaceae</taxon>
        <taxon>Streptantibioticus</taxon>
    </lineage>
</organism>
<dbReference type="RefSeq" id="WP_271315259.1">
    <property type="nucleotide sequence ID" value="NZ_JAAGKO020000042.1"/>
</dbReference>
<evidence type="ECO:0000313" key="2">
    <source>
        <dbReference type="EMBL" id="MDI5974491.1"/>
    </source>
</evidence>
<protein>
    <submittedName>
        <fullName evidence="2">DUF6099 family protein</fullName>
    </submittedName>
</protein>
<proteinExistence type="predicted"/>
<reference evidence="2 3" key="1">
    <citation type="submission" date="2023-05" db="EMBL/GenBank/DDBJ databases">
        <title>Streptantibioticus silvisoli sp. nov., acidotolerant actinomycetes 1 from pine litter.</title>
        <authorList>
            <person name="Swiecimska M."/>
            <person name="Golinska P."/>
            <person name="Sangal V."/>
            <person name="Wachnowicz B."/>
            <person name="Goodfellow M."/>
        </authorList>
    </citation>
    <scope>NUCLEOTIDE SEQUENCE</scope>
    <source>
        <strain evidence="2">SL13</strain>
        <strain evidence="1 3">SL54</strain>
    </source>
</reference>
<dbReference type="Proteomes" id="UP001156398">
    <property type="component" value="Unassembled WGS sequence"/>
</dbReference>
<name>A0AA90HAR2_9ACTN</name>
<gene>
    <name evidence="1" type="ORF">POF43_024720</name>
    <name evidence="2" type="ORF">POF50_034965</name>
</gene>
<dbReference type="EMBL" id="JABXJJ020000083">
    <property type="protein sequence ID" value="MDI5974491.1"/>
    <property type="molecule type" value="Genomic_DNA"/>
</dbReference>
<comment type="caution">
    <text evidence="2">The sequence shown here is derived from an EMBL/GenBank/DDBJ whole genome shotgun (WGS) entry which is preliminary data.</text>
</comment>
<dbReference type="EMBL" id="JAAGKO020000042">
    <property type="protein sequence ID" value="MDI5965892.1"/>
    <property type="molecule type" value="Genomic_DNA"/>
</dbReference>
<accession>A0AA90HAR2</accession>
<sequence>MDAARLIAITRFAIAAAPEERAVVAEAWEAHALVEAVVGRLAMNPLPGVRAGSVRAVRLTSVRRPDGALRDLLAISGEAGVALVALARSTEELALYWSCIEAADAIAEAADQVRALLELCSPGPGPP</sequence>
<dbReference type="AlphaFoldDB" id="A0AA90HAR2"/>
<evidence type="ECO:0000313" key="1">
    <source>
        <dbReference type="EMBL" id="MDI5965892.1"/>
    </source>
</evidence>
<dbReference type="InterPro" id="IPR046081">
    <property type="entry name" value="DUF6099"/>
</dbReference>
<evidence type="ECO:0000313" key="3">
    <source>
        <dbReference type="Proteomes" id="UP001156398"/>
    </source>
</evidence>